<evidence type="ECO:0000313" key="2">
    <source>
        <dbReference type="EMBL" id="PSN59632.1"/>
    </source>
</evidence>
<proteinExistence type="predicted"/>
<name>A0A2T2N2G9_CORCC</name>
<accession>A0A2T2N2G9</accession>
<dbReference type="EMBL" id="KZ678154">
    <property type="protein sequence ID" value="PSN59632.1"/>
    <property type="molecule type" value="Genomic_DNA"/>
</dbReference>
<reference evidence="2 3" key="1">
    <citation type="journal article" date="2018" name="Front. Microbiol.">
        <title>Genome-Wide Analysis of Corynespora cassiicola Leaf Fall Disease Putative Effectors.</title>
        <authorList>
            <person name="Lopez D."/>
            <person name="Ribeiro S."/>
            <person name="Label P."/>
            <person name="Fumanal B."/>
            <person name="Venisse J.S."/>
            <person name="Kohler A."/>
            <person name="de Oliveira R.R."/>
            <person name="Labutti K."/>
            <person name="Lipzen A."/>
            <person name="Lail K."/>
            <person name="Bauer D."/>
            <person name="Ohm R.A."/>
            <person name="Barry K.W."/>
            <person name="Spatafora J."/>
            <person name="Grigoriev I.V."/>
            <person name="Martin F.M."/>
            <person name="Pujade-Renaud V."/>
        </authorList>
    </citation>
    <scope>NUCLEOTIDE SEQUENCE [LARGE SCALE GENOMIC DNA]</scope>
    <source>
        <strain evidence="2 3">Philippines</strain>
    </source>
</reference>
<dbReference type="Proteomes" id="UP000240883">
    <property type="component" value="Unassembled WGS sequence"/>
</dbReference>
<feature type="region of interest" description="Disordered" evidence="1">
    <location>
        <begin position="1"/>
        <end position="104"/>
    </location>
</feature>
<feature type="compositionally biased region" description="Basic and acidic residues" evidence="1">
    <location>
        <begin position="77"/>
        <end position="91"/>
    </location>
</feature>
<organism evidence="2 3">
    <name type="scientific">Corynespora cassiicola Philippines</name>
    <dbReference type="NCBI Taxonomy" id="1448308"/>
    <lineage>
        <taxon>Eukaryota</taxon>
        <taxon>Fungi</taxon>
        <taxon>Dikarya</taxon>
        <taxon>Ascomycota</taxon>
        <taxon>Pezizomycotina</taxon>
        <taxon>Dothideomycetes</taxon>
        <taxon>Pleosporomycetidae</taxon>
        <taxon>Pleosporales</taxon>
        <taxon>Corynesporascaceae</taxon>
        <taxon>Corynespora</taxon>
    </lineage>
</organism>
<feature type="compositionally biased region" description="Basic and acidic residues" evidence="1">
    <location>
        <begin position="44"/>
        <end position="59"/>
    </location>
</feature>
<evidence type="ECO:0000256" key="1">
    <source>
        <dbReference type="SAM" id="MobiDB-lite"/>
    </source>
</evidence>
<protein>
    <submittedName>
        <fullName evidence="2">Uncharacterized protein</fullName>
    </submittedName>
</protein>
<sequence length="267" mass="30618">MPSQYPKPPLTGIGMSANEIFGKEGECTPTDNRDIPSSVQNMNKSRETQKNVGRDENDTGRGVNDAEQDKAATGPQKRSEEFIEPSQHEDMENGQDSPSHPQKTIPLDFRVARHAKRKIDRSHLEVYQSFPGTYMAPSEVIPAENYFHFEFPCEVPGSHTSFYDTHPGKPHHDTQLNPPLEYVFDQLSISSPDKAKNAVEERPPDPKRRILKPRLYRPKDGTKEQCPHPQFWSMNEKRDPNVAFQFRGIADSYLRASRNYQRQRTQL</sequence>
<dbReference type="AlphaFoldDB" id="A0A2T2N2G9"/>
<keyword evidence="3" id="KW-1185">Reference proteome</keyword>
<gene>
    <name evidence="2" type="ORF">BS50DRAFT_594484</name>
</gene>
<evidence type="ECO:0000313" key="3">
    <source>
        <dbReference type="Proteomes" id="UP000240883"/>
    </source>
</evidence>
<feature type="compositionally biased region" description="Basic and acidic residues" evidence="1">
    <location>
        <begin position="21"/>
        <end position="34"/>
    </location>
</feature>